<dbReference type="NCBIfam" id="TIGR01640">
    <property type="entry name" value="F_box_assoc_1"/>
    <property type="match status" value="1"/>
</dbReference>
<dbReference type="PROSITE" id="PS50181">
    <property type="entry name" value="FBOX"/>
    <property type="match status" value="1"/>
</dbReference>
<dbReference type="eggNOG" id="ENOG502QVMN">
    <property type="taxonomic scope" value="Eukaryota"/>
</dbReference>
<dbReference type="AlphaFoldDB" id="V4P6F4"/>
<gene>
    <name evidence="2" type="ORF">EUTSA_v10025396mg</name>
</gene>
<dbReference type="InterPro" id="IPR001810">
    <property type="entry name" value="F-box_dom"/>
</dbReference>
<reference evidence="2 3" key="1">
    <citation type="journal article" date="2013" name="Front. Plant Sci.">
        <title>The Reference Genome of the Halophytic Plant Eutrema salsugineum.</title>
        <authorList>
            <person name="Yang R."/>
            <person name="Jarvis D.E."/>
            <person name="Chen H."/>
            <person name="Beilstein M.A."/>
            <person name="Grimwood J."/>
            <person name="Jenkins J."/>
            <person name="Shu S."/>
            <person name="Prochnik S."/>
            <person name="Xin M."/>
            <person name="Ma C."/>
            <person name="Schmutz J."/>
            <person name="Wing R.A."/>
            <person name="Mitchell-Olds T."/>
            <person name="Schumaker K.S."/>
            <person name="Wang X."/>
        </authorList>
    </citation>
    <scope>NUCLEOTIDE SEQUENCE [LARGE SCALE GENOMIC DNA]</scope>
</reference>
<name>V4P6F4_EUTSA</name>
<dbReference type="Gramene" id="ESQ55120">
    <property type="protein sequence ID" value="ESQ55120"/>
    <property type="gene ID" value="EUTSA_v10025396mg"/>
</dbReference>
<proteinExistence type="predicted"/>
<dbReference type="SUPFAM" id="SSF81383">
    <property type="entry name" value="F-box domain"/>
    <property type="match status" value="1"/>
</dbReference>
<dbReference type="OrthoDB" id="591557at2759"/>
<dbReference type="Proteomes" id="UP000030689">
    <property type="component" value="Unassembled WGS sequence"/>
</dbReference>
<evidence type="ECO:0000259" key="1">
    <source>
        <dbReference type="PROSITE" id="PS50181"/>
    </source>
</evidence>
<organism evidence="2 3">
    <name type="scientific">Eutrema salsugineum</name>
    <name type="common">Saltwater cress</name>
    <name type="synonym">Sisymbrium salsugineum</name>
    <dbReference type="NCBI Taxonomy" id="72664"/>
    <lineage>
        <taxon>Eukaryota</taxon>
        <taxon>Viridiplantae</taxon>
        <taxon>Streptophyta</taxon>
        <taxon>Embryophyta</taxon>
        <taxon>Tracheophyta</taxon>
        <taxon>Spermatophyta</taxon>
        <taxon>Magnoliopsida</taxon>
        <taxon>eudicotyledons</taxon>
        <taxon>Gunneridae</taxon>
        <taxon>Pentapetalae</taxon>
        <taxon>rosids</taxon>
        <taxon>malvids</taxon>
        <taxon>Brassicales</taxon>
        <taxon>Brassicaceae</taxon>
        <taxon>Eutremeae</taxon>
        <taxon>Eutrema</taxon>
    </lineage>
</organism>
<dbReference type="Pfam" id="PF07734">
    <property type="entry name" value="FBA_1"/>
    <property type="match status" value="1"/>
</dbReference>
<dbReference type="PANTHER" id="PTHR31672:SF13">
    <property type="entry name" value="F-BOX PROTEIN CPR30-LIKE"/>
    <property type="match status" value="1"/>
</dbReference>
<dbReference type="OMA" id="VEVWILR"/>
<dbReference type="EMBL" id="KI517384">
    <property type="protein sequence ID" value="ESQ55120.1"/>
    <property type="molecule type" value="Genomic_DNA"/>
</dbReference>
<dbReference type="SMART" id="SM00256">
    <property type="entry name" value="FBOX"/>
    <property type="match status" value="1"/>
</dbReference>
<dbReference type="Pfam" id="PF00646">
    <property type="entry name" value="F-box"/>
    <property type="match status" value="1"/>
</dbReference>
<dbReference type="STRING" id="72664.V4P6F4"/>
<dbReference type="InterPro" id="IPR017451">
    <property type="entry name" value="F-box-assoc_interact_dom"/>
</dbReference>
<accession>V4P6F4</accession>
<sequence>MAHLPMDIVNELFLRLPASSLVRFRLLSNPCFSLIDSPDFIASHLNRTLETGDHLMVLLRYPRLLRMVYLDAPDKVSDVEHPLQAGGFTDVFGSCNGLIGLTNSPTDMALFNPSTRKIHRLPIEPVDFPDCLITRKYVLYGLGYDSVNDDYKVVRIIQCKRKGDCGYPLEIKVFSLKSNSWKRIYLLFEVQLKFIYFYYHVLYRRGYGVLASNSLHWILPRRQGVIAINSIIRFDLASEEFDIVGIPKDLFYEDNFDLGVLDGCLCAMSYHEFTHVDVWIKREHQDEGSWTKLFKVKKPESVGSLDFMRPLLYSKDKSKVLLQINVGKLVWYDLASKSFETLGIKDCEGSCSAELVVSSLVLGCKGDPRRARENKMMQKSNKRDGFLSKGFKLKL</sequence>
<protein>
    <recommendedName>
        <fullName evidence="1">F-box domain-containing protein</fullName>
    </recommendedName>
</protein>
<dbReference type="InterPro" id="IPR050796">
    <property type="entry name" value="SCF_F-box_component"/>
</dbReference>
<dbReference type="EMBL" id="KI517384">
    <property type="protein sequence ID" value="ESQ55121.1"/>
    <property type="molecule type" value="Genomic_DNA"/>
</dbReference>
<keyword evidence="3" id="KW-1185">Reference proteome</keyword>
<feature type="domain" description="F-box" evidence="1">
    <location>
        <begin position="1"/>
        <end position="45"/>
    </location>
</feature>
<dbReference type="PANTHER" id="PTHR31672">
    <property type="entry name" value="BNACNNG10540D PROTEIN"/>
    <property type="match status" value="1"/>
</dbReference>
<evidence type="ECO:0000313" key="2">
    <source>
        <dbReference type="EMBL" id="ESQ55121.1"/>
    </source>
</evidence>
<evidence type="ECO:0000313" key="3">
    <source>
        <dbReference type="Proteomes" id="UP000030689"/>
    </source>
</evidence>
<dbReference type="InterPro" id="IPR006527">
    <property type="entry name" value="F-box-assoc_dom_typ1"/>
</dbReference>
<dbReference type="InterPro" id="IPR036047">
    <property type="entry name" value="F-box-like_dom_sf"/>
</dbReference>
<dbReference type="KEGG" id="eus:EUTSA_v10025396mg"/>
<dbReference type="Gramene" id="ESQ55121">
    <property type="protein sequence ID" value="ESQ55121"/>
    <property type="gene ID" value="EUTSA_v10025396mg"/>
</dbReference>